<sequence>MQRFKRCNSKTADVTEDMARALRRRRERARKSGDCLGSGVGETLIGDGCLGRLDSSPTGTFYTDLSSSSSRYQRIHCNLAVTCQSLLAPLLLQPLLVNIDAYLSQIINSKIARIDPQEIFRWTILNIRSSRLC</sequence>
<name>A0ABQ7B6L9_BRACR</name>
<keyword evidence="2" id="KW-1185">Reference proteome</keyword>
<gene>
    <name evidence="1" type="ORF">DY000_02042778</name>
</gene>
<accession>A0ABQ7B6L9</accession>
<reference evidence="1 2" key="1">
    <citation type="journal article" date="2020" name="BMC Genomics">
        <title>Intraspecific diversification of the crop wild relative Brassica cretica Lam. using demographic model selection.</title>
        <authorList>
            <person name="Kioukis A."/>
            <person name="Michalopoulou V.A."/>
            <person name="Briers L."/>
            <person name="Pirintsos S."/>
            <person name="Studholme D.J."/>
            <person name="Pavlidis P."/>
            <person name="Sarris P.F."/>
        </authorList>
    </citation>
    <scope>NUCLEOTIDE SEQUENCE [LARGE SCALE GENOMIC DNA]</scope>
    <source>
        <strain evidence="2">cv. PFS-1207/04</strain>
    </source>
</reference>
<dbReference type="Proteomes" id="UP000266723">
    <property type="component" value="Unassembled WGS sequence"/>
</dbReference>
<dbReference type="EMBL" id="QGKV02001507">
    <property type="protein sequence ID" value="KAF3527977.1"/>
    <property type="molecule type" value="Genomic_DNA"/>
</dbReference>
<evidence type="ECO:0000313" key="1">
    <source>
        <dbReference type="EMBL" id="KAF3527977.1"/>
    </source>
</evidence>
<comment type="caution">
    <text evidence="1">The sequence shown here is derived from an EMBL/GenBank/DDBJ whole genome shotgun (WGS) entry which is preliminary data.</text>
</comment>
<proteinExistence type="predicted"/>
<protein>
    <submittedName>
        <fullName evidence="1">Uncharacterized protein</fullName>
    </submittedName>
</protein>
<evidence type="ECO:0000313" key="2">
    <source>
        <dbReference type="Proteomes" id="UP000266723"/>
    </source>
</evidence>
<organism evidence="1 2">
    <name type="scientific">Brassica cretica</name>
    <name type="common">Mustard</name>
    <dbReference type="NCBI Taxonomy" id="69181"/>
    <lineage>
        <taxon>Eukaryota</taxon>
        <taxon>Viridiplantae</taxon>
        <taxon>Streptophyta</taxon>
        <taxon>Embryophyta</taxon>
        <taxon>Tracheophyta</taxon>
        <taxon>Spermatophyta</taxon>
        <taxon>Magnoliopsida</taxon>
        <taxon>eudicotyledons</taxon>
        <taxon>Gunneridae</taxon>
        <taxon>Pentapetalae</taxon>
        <taxon>rosids</taxon>
        <taxon>malvids</taxon>
        <taxon>Brassicales</taxon>
        <taxon>Brassicaceae</taxon>
        <taxon>Brassiceae</taxon>
        <taxon>Brassica</taxon>
    </lineage>
</organism>